<dbReference type="InterPro" id="IPR001680">
    <property type="entry name" value="WD40_rpt"/>
</dbReference>
<dbReference type="InterPro" id="IPR022033">
    <property type="entry name" value="Rav1p_C"/>
</dbReference>
<dbReference type="InterPro" id="IPR015943">
    <property type="entry name" value="WD40/YVTN_repeat-like_dom_sf"/>
</dbReference>
<dbReference type="InterPro" id="IPR052208">
    <property type="entry name" value="DmX-like/RAVE_component"/>
</dbReference>
<dbReference type="EMBL" id="JAVRRJ010000005">
    <property type="protein sequence ID" value="KAK5084491.1"/>
    <property type="molecule type" value="Genomic_DNA"/>
</dbReference>
<evidence type="ECO:0000259" key="2">
    <source>
        <dbReference type="Pfam" id="PF12234"/>
    </source>
</evidence>
<comment type="caution">
    <text evidence="3">The sequence shown here is derived from an EMBL/GenBank/DDBJ whole genome shotgun (WGS) entry which is preliminary data.</text>
</comment>
<dbReference type="GO" id="GO:0043291">
    <property type="term" value="C:RAVE complex"/>
    <property type="evidence" value="ECO:0007669"/>
    <property type="project" value="TreeGrafter"/>
</dbReference>
<evidence type="ECO:0000313" key="4">
    <source>
        <dbReference type="Proteomes" id="UP001309876"/>
    </source>
</evidence>
<feature type="compositionally biased region" description="Basic and acidic residues" evidence="1">
    <location>
        <begin position="1247"/>
        <end position="1260"/>
    </location>
</feature>
<dbReference type="Proteomes" id="UP001309876">
    <property type="component" value="Unassembled WGS sequence"/>
</dbReference>
<dbReference type="SUPFAM" id="SSF50978">
    <property type="entry name" value="WD40 repeat-like"/>
    <property type="match status" value="1"/>
</dbReference>
<dbReference type="SUPFAM" id="SSF50969">
    <property type="entry name" value="YVTN repeat-like/Quinoprotein amine dehydrogenase"/>
    <property type="match status" value="1"/>
</dbReference>
<organism evidence="3 4">
    <name type="scientific">Lithohypha guttulata</name>
    <dbReference type="NCBI Taxonomy" id="1690604"/>
    <lineage>
        <taxon>Eukaryota</taxon>
        <taxon>Fungi</taxon>
        <taxon>Dikarya</taxon>
        <taxon>Ascomycota</taxon>
        <taxon>Pezizomycotina</taxon>
        <taxon>Eurotiomycetes</taxon>
        <taxon>Chaetothyriomycetidae</taxon>
        <taxon>Chaetothyriales</taxon>
        <taxon>Trichomeriaceae</taxon>
        <taxon>Lithohypha</taxon>
    </lineage>
</organism>
<dbReference type="InterPro" id="IPR011044">
    <property type="entry name" value="Quino_amine_DH_bsu"/>
</dbReference>
<dbReference type="InterPro" id="IPR036322">
    <property type="entry name" value="WD40_repeat_dom_sf"/>
</dbReference>
<evidence type="ECO:0000256" key="1">
    <source>
        <dbReference type="SAM" id="MobiDB-lite"/>
    </source>
</evidence>
<accession>A0AAN7SYQ0</accession>
<dbReference type="SMART" id="SM00320">
    <property type="entry name" value="WD40"/>
    <property type="match status" value="4"/>
</dbReference>
<dbReference type="Pfam" id="PF12234">
    <property type="entry name" value="Rav1p_C"/>
    <property type="match status" value="1"/>
</dbReference>
<dbReference type="GO" id="GO:0007035">
    <property type="term" value="P:vacuolar acidification"/>
    <property type="evidence" value="ECO:0007669"/>
    <property type="project" value="TreeGrafter"/>
</dbReference>
<protein>
    <submittedName>
        <fullName evidence="3">Regulator of (H+)-ATPase in vacuolar membrane</fullName>
    </submittedName>
</protein>
<dbReference type="PANTHER" id="PTHR13950:SF9">
    <property type="entry name" value="RABCONNECTIN-3A"/>
    <property type="match status" value="1"/>
</dbReference>
<feature type="region of interest" description="Disordered" evidence="1">
    <location>
        <begin position="1213"/>
        <end position="1282"/>
    </location>
</feature>
<dbReference type="Gene3D" id="2.130.10.10">
    <property type="entry name" value="YVTN repeat-like/Quinoprotein amine dehydrogenase"/>
    <property type="match status" value="2"/>
</dbReference>
<sequence>MRNILPGRPQSSRQALCTVNWDGLRLVAYISGTTVIVFNGRREVLQSILVDDANSLFSLSIDEQSGNIAVADKSSVYIYRPIGRDYGDLRWTRTHVLPKEVEPSVTYLSWGSSDELLVAAQSLTLWSFLNEHEPQPIWTSPLSSPVQIAAFSPDAGLIASCGYHDRIVKVWRRLSYEQDSTRFDVSYLPHPSAIADLSWRHFWHQEQNLDNLLYTFCNDKQARSQDLARAAERALQIHRNGTNHALEHLIEVANRSPEICVILDGLGHMSAWGIENAGLKSKLAADKFNVALVDGVNVTLPMENDPDGFTQIHAFANNDASASLCVLVHSYSGQIDWYQGSFVEFFDTSARAERIRLQSCWSGHDSVVDRMVSSSDYQSFLSLTESDQVILWSKALTGAPIRKTEAQSHLAIVHATLLVDSNFAVLLHDEALSVWDMRGIEARRVSLCQLKAHGAKAVHDLGRDKTSPGRYVGVLYEDNLVECYKLYVPEEAARHESNGYHDFISRIMSTKVPVSSRTDTVGFCTTSQAISDDKCVFSLSQDGSLRTYTLSHNNDTANLITTVTLSTNIQISDVVSVLDGNVCAIVHADNHTVSVWNSKQGLYEFTHTFDDFDCIHELSWYRRKNGVLLLAAQSTYAVAILAQQRYGMDTVCNAWSLQRIIYTRAHSSHTIGSLSWFEPFQVAVGLGSQIMTFDIESDARPTNDSELSGRTVPAYDVEARHMLRQSSLPMFAPEIVARQLQAGQYDALLVNLQTLCEETKFLSQNEAVHIDVDVTLAKVLARRSSDACRGGPNPALQPTNASDFSLSEVKEQLNETIMRIAPYQLTRTQKTQLQGLIRTALRLFETNQSLDAFSRIYLFHFLSAFAHHDAANGVLPALPYVAIVYASQSQTQEALLQFILARIEEKNIKLTWSTARSLGIFLFISDKESLMVQLESVARNEYNRNTDDRNPVDCSLYYLALDKKAVLLSLWRRTIGVKEKESTIKLLSRDFQDPKWKSTALKNAYALLSRRRFEYAVAFFLLGGSLADAVSVCVNQLHDFQLAVAITRVWTGNVTDQSKAMLNLTKKVIPELAVDSSEARWMLIWSCVQSQDWPQAVRIIVYQVDDVLAAQLEARKIKLDQQQHEAEVNMPVQAMSYKSNEPTLLINFYEHLRTKLLDQGLWTRAVITPTQEWQFVTRSASWYARAGLDWLALELVVTWQFVKWQEPKRVTSKPSTAVAVDPDSTKQKSMLDDWTEPEVVTGYTSADTKKQLELTQEKASSKPKPTQFVEPSADSLLDSFGF</sequence>
<gene>
    <name evidence="3" type="primary">RAV1</name>
    <name evidence="3" type="ORF">LTR05_005568</name>
</gene>
<keyword evidence="4" id="KW-1185">Reference proteome</keyword>
<feature type="domain" description="RAVE complex protein Rav1 C-terminal" evidence="2">
    <location>
        <begin position="547"/>
        <end position="1195"/>
    </location>
</feature>
<name>A0AAN7SYQ0_9EURO</name>
<dbReference type="PANTHER" id="PTHR13950">
    <property type="entry name" value="RABCONNECTIN-RELATED"/>
    <property type="match status" value="1"/>
</dbReference>
<proteinExistence type="predicted"/>
<reference evidence="3 4" key="1">
    <citation type="submission" date="2023-08" db="EMBL/GenBank/DDBJ databases">
        <title>Black Yeasts Isolated from many extreme environments.</title>
        <authorList>
            <person name="Coleine C."/>
            <person name="Stajich J.E."/>
            <person name="Selbmann L."/>
        </authorList>
    </citation>
    <scope>NUCLEOTIDE SEQUENCE [LARGE SCALE GENOMIC DNA]</scope>
    <source>
        <strain evidence="3 4">CCFEE 5910</strain>
    </source>
</reference>
<evidence type="ECO:0000313" key="3">
    <source>
        <dbReference type="EMBL" id="KAK5084491.1"/>
    </source>
</evidence>